<organism evidence="1 2">
    <name type="scientific">Allofrancisella frigidaquae</name>
    <dbReference type="NCBI Taxonomy" id="1085644"/>
    <lineage>
        <taxon>Bacteria</taxon>
        <taxon>Pseudomonadati</taxon>
        <taxon>Pseudomonadota</taxon>
        <taxon>Gammaproteobacteria</taxon>
        <taxon>Thiotrichales</taxon>
        <taxon>Francisellaceae</taxon>
        <taxon>Allofrancisella</taxon>
    </lineage>
</organism>
<reference evidence="1 2" key="1">
    <citation type="submission" date="2019-03" db="EMBL/GenBank/DDBJ databases">
        <title>Complete Genome Sequence of Allofrancisella frigidaquae Strain SYSU 10HL1970 Isolated from Water-Cooling Systems in China.</title>
        <authorList>
            <person name="Ohrman C."/>
            <person name="Uneklint I."/>
            <person name="Sjodin A."/>
        </authorList>
    </citation>
    <scope>NUCLEOTIDE SEQUENCE [LARGE SCALE GENOMIC DNA]</scope>
    <source>
        <strain evidence="1 2">SYSU 10HL1970</strain>
    </source>
</reference>
<dbReference type="KEGG" id="afri:E3E15_02445"/>
<dbReference type="RefSeq" id="WP_172106458.1">
    <property type="nucleotide sequence ID" value="NZ_CP038017.1"/>
</dbReference>
<evidence type="ECO:0000313" key="1">
    <source>
        <dbReference type="EMBL" id="QIV94272.1"/>
    </source>
</evidence>
<evidence type="ECO:0008006" key="3">
    <source>
        <dbReference type="Google" id="ProtNLM"/>
    </source>
</evidence>
<dbReference type="Gene3D" id="1.25.40.20">
    <property type="entry name" value="Ankyrin repeat-containing domain"/>
    <property type="match status" value="1"/>
</dbReference>
<dbReference type="InterPro" id="IPR016024">
    <property type="entry name" value="ARM-type_fold"/>
</dbReference>
<gene>
    <name evidence="1" type="ORF">E3E15_02445</name>
</gene>
<dbReference type="Proteomes" id="UP000503320">
    <property type="component" value="Chromosome"/>
</dbReference>
<dbReference type="EMBL" id="CP038017">
    <property type="protein sequence ID" value="QIV94272.1"/>
    <property type="molecule type" value="Genomic_DNA"/>
</dbReference>
<dbReference type="AlphaFoldDB" id="A0A6M3HVN9"/>
<protein>
    <recommendedName>
        <fullName evidence="3">Ankyrin repeat domain-containing protein</fullName>
    </recommendedName>
</protein>
<name>A0A6M3HVN9_9GAMM</name>
<accession>A0A6M3HVN9</accession>
<proteinExistence type="predicted"/>
<dbReference type="InterPro" id="IPR036770">
    <property type="entry name" value="Ankyrin_rpt-contain_sf"/>
</dbReference>
<dbReference type="SUPFAM" id="SSF48371">
    <property type="entry name" value="ARM repeat"/>
    <property type="match status" value="1"/>
</dbReference>
<sequence length="624" mass="70931">MKLSLINLQKVLGYEINQDGMCYGIAFMAIQAILRNDFKTYRDRLNLIDSYYFKIKHIKQVGDINEAEDPKNEGFVIKEINTFKIRLGNDVIEYNYKNITNEDRQDIALYWLKHDIEKAQEKRSNKNTRNNLSYNDHQLLNILSWFDGVQIYFGLDKKSLNKDNKYCFGTQDYQKSIDFFKANDGSNIYLHSSNLTIFTEETAQKLYNKITNSDMPIAFLLIAESHCIAIGGCQKQGGYLINHDECYNMTTSSTSAKQIYEIIYKNLYNNSPFNINEEAIYIKEFKNVQVQAQTHNLSYFSIDEKYAKSKPQQVSKLLLLALHEGLTEAVTAYIQIIQNIPELNKQKLLTAEINDGTPGLFMALQNGRNETITAYIKAIKAISGLNIQELLTAKNSDGTPGLFMALQDGEAQAVKAYIDSIKNIPKINKNILLAAKNSDGTPGLFMALQNGQAETVKTYIQAIKDIPELDIQELLTAKIDGIPGLFMALQNGQAETVAAYIQAIKDIPGLDKKQLIAAKRYDKTPGLFMALQNGQAETVAAYLKIEDYNSTYASFIMSSIEGNRKKLKNMLLDWAKTYKQTRNKKKSDYGLLISLLSFKRSTFYHSSSITQSIKKFNAIQYWED</sequence>
<evidence type="ECO:0000313" key="2">
    <source>
        <dbReference type="Proteomes" id="UP000503320"/>
    </source>
</evidence>
<keyword evidence="2" id="KW-1185">Reference proteome</keyword>